<protein>
    <submittedName>
        <fullName evidence="1">Uncharacterized protein</fullName>
    </submittedName>
</protein>
<proteinExistence type="predicted"/>
<evidence type="ECO:0000313" key="1">
    <source>
        <dbReference type="EMBL" id="MBW93507.1"/>
    </source>
</evidence>
<dbReference type="EMBL" id="GGEC01013024">
    <property type="protein sequence ID" value="MBW93507.1"/>
    <property type="molecule type" value="Transcribed_RNA"/>
</dbReference>
<organism evidence="1">
    <name type="scientific">Rhizophora mucronata</name>
    <name type="common">Asiatic mangrove</name>
    <dbReference type="NCBI Taxonomy" id="61149"/>
    <lineage>
        <taxon>Eukaryota</taxon>
        <taxon>Viridiplantae</taxon>
        <taxon>Streptophyta</taxon>
        <taxon>Embryophyta</taxon>
        <taxon>Tracheophyta</taxon>
        <taxon>Spermatophyta</taxon>
        <taxon>Magnoliopsida</taxon>
        <taxon>eudicotyledons</taxon>
        <taxon>Gunneridae</taxon>
        <taxon>Pentapetalae</taxon>
        <taxon>rosids</taxon>
        <taxon>fabids</taxon>
        <taxon>Malpighiales</taxon>
        <taxon>Rhizophoraceae</taxon>
        <taxon>Rhizophora</taxon>
    </lineage>
</organism>
<name>A0A2P2JJ50_RHIMU</name>
<accession>A0A2P2JJ50</accession>
<sequence length="19" mass="2210">MLIINLILVLYGCWSRSKS</sequence>
<reference evidence="1" key="1">
    <citation type="submission" date="2018-02" db="EMBL/GenBank/DDBJ databases">
        <title>Rhizophora mucronata_Transcriptome.</title>
        <authorList>
            <person name="Meera S.P."/>
            <person name="Sreeshan A."/>
            <person name="Augustine A."/>
        </authorList>
    </citation>
    <scope>NUCLEOTIDE SEQUENCE</scope>
    <source>
        <tissue evidence="1">Leaf</tissue>
    </source>
</reference>
<dbReference type="AlphaFoldDB" id="A0A2P2JJ50"/>